<evidence type="ECO:0000256" key="1">
    <source>
        <dbReference type="SAM" id="SignalP"/>
    </source>
</evidence>
<dbReference type="Proteomes" id="UP000025047">
    <property type="component" value="Unassembled WGS sequence"/>
</dbReference>
<name>A0A017HD34_9RHOB</name>
<evidence type="ECO:0000313" key="3">
    <source>
        <dbReference type="Proteomes" id="UP000025047"/>
    </source>
</evidence>
<evidence type="ECO:0008006" key="4">
    <source>
        <dbReference type="Google" id="ProtNLM"/>
    </source>
</evidence>
<comment type="caution">
    <text evidence="2">The sequence shown here is derived from an EMBL/GenBank/DDBJ whole genome shotgun (WGS) entry which is preliminary data.</text>
</comment>
<keyword evidence="1" id="KW-0732">Signal</keyword>
<dbReference type="PATRIC" id="fig|1122180.6.peg.1005"/>
<dbReference type="OrthoDB" id="7686946at2"/>
<feature type="chain" id="PRO_5001493023" description="Porin domain-containing protein" evidence="1">
    <location>
        <begin position="21"/>
        <end position="240"/>
    </location>
</feature>
<accession>A0A017HD34</accession>
<evidence type="ECO:0000313" key="2">
    <source>
        <dbReference type="EMBL" id="EYD72220.1"/>
    </source>
</evidence>
<dbReference type="EMBL" id="APGJ01000004">
    <property type="protein sequence ID" value="EYD72220.1"/>
    <property type="molecule type" value="Genomic_DNA"/>
</dbReference>
<feature type="signal peptide" evidence="1">
    <location>
        <begin position="1"/>
        <end position="20"/>
    </location>
</feature>
<protein>
    <recommendedName>
        <fullName evidence="4">Porin domain-containing protein</fullName>
    </recommendedName>
</protein>
<proteinExistence type="predicted"/>
<sequence>MITRAIMAAAFGLVAAGAQAQGFAGGVLSVETSAFFEEGDIGYTTYAGGLQFDIGAGFGVEADLASYGFSGFGSDGSNATLHAIFDIGPLMVLGDTSVGAFVGRDGYDDGDSTIFGIEGKGELYGLRSEAYLARHDGDLGEITLAGLGARYDITHDIYAMGDLGLADGGGEGELLRAALGGGYRIDGGPRLWGELGRIEADDDAFTGDETYLAIGAEIGFGPNAGTTFGSRSLFDIVPGL</sequence>
<dbReference type="HOGENOM" id="CLU_102139_0_0_5"/>
<dbReference type="SUPFAM" id="SSF56935">
    <property type="entry name" value="Porins"/>
    <property type="match status" value="1"/>
</dbReference>
<dbReference type="RefSeq" id="WP_017928160.1">
    <property type="nucleotide sequence ID" value="NZ_KB822997.1"/>
</dbReference>
<dbReference type="eggNOG" id="ENOG5031GYB">
    <property type="taxonomic scope" value="Bacteria"/>
</dbReference>
<gene>
    <name evidence="2" type="ORF">Lokhon_01013</name>
</gene>
<keyword evidence="3" id="KW-1185">Reference proteome</keyword>
<reference evidence="2 3" key="1">
    <citation type="submission" date="2013-03" db="EMBL/GenBank/DDBJ databases">
        <authorList>
            <person name="Fiebig A."/>
            <person name="Goeker M."/>
            <person name="Klenk H.-P.P."/>
        </authorList>
    </citation>
    <scope>NUCLEOTIDE SEQUENCE [LARGE SCALE GENOMIC DNA]</scope>
    <source>
        <strain evidence="2 3">DSM 17492</strain>
    </source>
</reference>
<organism evidence="2 3">
    <name type="scientific">Limimaricola hongkongensis DSM 17492</name>
    <dbReference type="NCBI Taxonomy" id="1122180"/>
    <lineage>
        <taxon>Bacteria</taxon>
        <taxon>Pseudomonadati</taxon>
        <taxon>Pseudomonadota</taxon>
        <taxon>Alphaproteobacteria</taxon>
        <taxon>Rhodobacterales</taxon>
        <taxon>Paracoccaceae</taxon>
        <taxon>Limimaricola</taxon>
    </lineage>
</organism>
<dbReference type="AlphaFoldDB" id="A0A017HD34"/>